<protein>
    <submittedName>
        <fullName evidence="1">Uncharacterized protein</fullName>
    </submittedName>
</protein>
<sequence length="94" mass="10140">MTVGINDHILMAAEPGLAQRTLNEHARVPGGCAVCGPQPEQDGANPCEARSTATRALYLTMAVINMIAEGRPHVLHENRPLGAYVERRAQPGWI</sequence>
<keyword evidence="2" id="KW-1185">Reference proteome</keyword>
<organism evidence="1 2">
    <name type="scientific">Pseudonocardia humida</name>
    <dbReference type="NCBI Taxonomy" id="2800819"/>
    <lineage>
        <taxon>Bacteria</taxon>
        <taxon>Bacillati</taxon>
        <taxon>Actinomycetota</taxon>
        <taxon>Actinomycetes</taxon>
        <taxon>Pseudonocardiales</taxon>
        <taxon>Pseudonocardiaceae</taxon>
        <taxon>Pseudonocardia</taxon>
    </lineage>
</organism>
<dbReference type="Proteomes" id="UP001165283">
    <property type="component" value="Unassembled WGS sequence"/>
</dbReference>
<dbReference type="EMBL" id="JAGSOV010000069">
    <property type="protein sequence ID" value="MCO1659687.1"/>
    <property type="molecule type" value="Genomic_DNA"/>
</dbReference>
<reference evidence="1" key="1">
    <citation type="submission" date="2021-04" db="EMBL/GenBank/DDBJ databases">
        <title>Pseudonocardia sp. nov., isolated from sandy soil of mangrove forest.</title>
        <authorList>
            <person name="Zan Z."/>
            <person name="Huang R."/>
            <person name="Liu W."/>
        </authorList>
    </citation>
    <scope>NUCLEOTIDE SEQUENCE</scope>
    <source>
        <strain evidence="1">S2-4</strain>
    </source>
</reference>
<accession>A0ABT1A9H4</accession>
<evidence type="ECO:0000313" key="2">
    <source>
        <dbReference type="Proteomes" id="UP001165283"/>
    </source>
</evidence>
<gene>
    <name evidence="1" type="ORF">KDL28_31915</name>
</gene>
<proteinExistence type="predicted"/>
<dbReference type="RefSeq" id="WP_252444592.1">
    <property type="nucleotide sequence ID" value="NZ_JAGSOV010000069.1"/>
</dbReference>
<name>A0ABT1A9H4_9PSEU</name>
<comment type="caution">
    <text evidence="1">The sequence shown here is derived from an EMBL/GenBank/DDBJ whole genome shotgun (WGS) entry which is preliminary data.</text>
</comment>
<evidence type="ECO:0000313" key="1">
    <source>
        <dbReference type="EMBL" id="MCO1659687.1"/>
    </source>
</evidence>